<dbReference type="InParanoid" id="A0A1X7UUB2"/>
<sequence>MDQLVFAVVSPAQDFNVLVDLLPVVHSGCLCDSLRPSSSSNISHNLAPKPWGSDCTLKNCFHSTHCKSSNSNTSNSSRLRHGRVRWITEDIQGDKRNSDHSHTRHCSVSRLTFAGSSTSMIRFDFNHQASPYLAINDYRLSHTYPNMQPPSIRRENRRKAASASPSVDRCCSHPNHSTAAQTLATAVRKIPSLTLPRTILINPDYPESTRRKTKLGSASSSSSTTNIELEKRKKQLSSSSLAAPKPPLKSVMDTNISFKLCWLEQPSFLVQPTKSLDIVRRASENGIMELKKHRQKQMPSSSSKSKNGEDGNGVVVRQSPKSGLIHTDTHTSFTQQYMLKPPRATDIETNTTCSSDSMHSIITINSPWGTNC</sequence>
<dbReference type="AlphaFoldDB" id="A0A1X7UUB2"/>
<feature type="region of interest" description="Disordered" evidence="1">
    <location>
        <begin position="145"/>
        <end position="174"/>
    </location>
</feature>
<protein>
    <submittedName>
        <fullName evidence="2">Uncharacterized protein</fullName>
    </submittedName>
</protein>
<evidence type="ECO:0000256" key="1">
    <source>
        <dbReference type="SAM" id="MobiDB-lite"/>
    </source>
</evidence>
<name>A0A1X7UUB2_AMPQE</name>
<reference evidence="2" key="1">
    <citation type="submission" date="2017-05" db="UniProtKB">
        <authorList>
            <consortium name="EnsemblMetazoa"/>
        </authorList>
    </citation>
    <scope>IDENTIFICATION</scope>
</reference>
<feature type="region of interest" description="Disordered" evidence="1">
    <location>
        <begin position="201"/>
        <end position="247"/>
    </location>
</feature>
<accession>A0A1X7UUB2</accession>
<feature type="region of interest" description="Disordered" evidence="1">
    <location>
        <begin position="290"/>
        <end position="325"/>
    </location>
</feature>
<evidence type="ECO:0000313" key="2">
    <source>
        <dbReference type="EnsemblMetazoa" id="Aqu2.1.31368_001"/>
    </source>
</evidence>
<proteinExistence type="predicted"/>
<dbReference type="EnsemblMetazoa" id="Aqu2.1.31368_001">
    <property type="protein sequence ID" value="Aqu2.1.31368_001"/>
    <property type="gene ID" value="Aqu2.1.31368"/>
</dbReference>
<organism evidence="2">
    <name type="scientific">Amphimedon queenslandica</name>
    <name type="common">Sponge</name>
    <dbReference type="NCBI Taxonomy" id="400682"/>
    <lineage>
        <taxon>Eukaryota</taxon>
        <taxon>Metazoa</taxon>
        <taxon>Porifera</taxon>
        <taxon>Demospongiae</taxon>
        <taxon>Heteroscleromorpha</taxon>
        <taxon>Haplosclerida</taxon>
        <taxon>Niphatidae</taxon>
        <taxon>Amphimedon</taxon>
    </lineage>
</organism>